<evidence type="ECO:0000256" key="4">
    <source>
        <dbReference type="ARBA" id="ARBA00022833"/>
    </source>
</evidence>
<organism evidence="7 8">
    <name type="scientific">Paratrimastix pyriformis</name>
    <dbReference type="NCBI Taxonomy" id="342808"/>
    <lineage>
        <taxon>Eukaryota</taxon>
        <taxon>Metamonada</taxon>
        <taxon>Preaxostyla</taxon>
        <taxon>Paratrimastigidae</taxon>
        <taxon>Paratrimastix</taxon>
    </lineage>
</organism>
<dbReference type="EMBL" id="JAPMOS010000025">
    <property type="protein sequence ID" value="KAJ4458801.1"/>
    <property type="molecule type" value="Genomic_DNA"/>
</dbReference>
<evidence type="ECO:0000256" key="2">
    <source>
        <dbReference type="ARBA" id="ARBA00022694"/>
    </source>
</evidence>
<dbReference type="InterPro" id="IPR028592">
    <property type="entry name" value="QTRTD1"/>
</dbReference>
<dbReference type="InterPro" id="IPR002616">
    <property type="entry name" value="tRNA_ribo_trans-like"/>
</dbReference>
<feature type="binding site" evidence="5">
    <location>
        <position position="310"/>
    </location>
    <ligand>
        <name>Zn(2+)</name>
        <dbReference type="ChEBI" id="CHEBI:29105"/>
    </ligand>
</feature>
<protein>
    <recommendedName>
        <fullName evidence="5">Queuine tRNA-ribosyltransferase accessory subunit 2</fullName>
    </recommendedName>
    <alternativeName>
        <fullName evidence="5">Queuine tRNA-ribosyltransferase domain-containing protein 1</fullName>
    </alternativeName>
</protein>
<comment type="caution">
    <text evidence="7">The sequence shown here is derived from an EMBL/GenBank/DDBJ whole genome shotgun (WGS) entry which is preliminary data.</text>
</comment>
<evidence type="ECO:0000256" key="5">
    <source>
        <dbReference type="HAMAP-Rule" id="MF_03043"/>
    </source>
</evidence>
<evidence type="ECO:0000256" key="3">
    <source>
        <dbReference type="ARBA" id="ARBA00022723"/>
    </source>
</evidence>
<keyword evidence="4 5" id="KW-0862">Zinc</keyword>
<comment type="function">
    <text evidence="5">Non-catalytic subunit of the queuine tRNA-ribosyltransferase (TGT) that catalyzes the base-exchange of a guanine (G) residue with queuine (Q) at position 34 (anticodon wobble position) in tRNAs with GU(N) anticodons (tRNA-Asp, -Asn, -His and -Tyr), resulting in the hypermodified nucleoside queuosine (7-(((4,5-cis-dihydroxy-2-cyclopenten-1-yl)amino)methyl)-7-deazaguanosine).</text>
</comment>
<dbReference type="Proteomes" id="UP001141327">
    <property type="component" value="Unassembled WGS sequence"/>
</dbReference>
<name>A0ABQ8UHU0_9EUKA</name>
<proteinExistence type="inferred from homology"/>
<keyword evidence="1 5" id="KW-0963">Cytoplasm</keyword>
<keyword evidence="8" id="KW-1185">Reference proteome</keyword>
<dbReference type="PANTHER" id="PTHR46064">
    <property type="entry name" value="QUEUINE TRNA-RIBOSYLTRANSFERASE ACCESSORY SUBUNIT 2"/>
    <property type="match status" value="1"/>
</dbReference>
<dbReference type="HAMAP" id="MF_03043">
    <property type="entry name" value="QTRT2"/>
    <property type="match status" value="1"/>
</dbReference>
<dbReference type="InterPro" id="IPR036511">
    <property type="entry name" value="TGT-like_sf"/>
</dbReference>
<gene>
    <name evidence="7" type="ORF">PAPYR_5317</name>
</gene>
<evidence type="ECO:0000313" key="7">
    <source>
        <dbReference type="EMBL" id="KAJ4458801.1"/>
    </source>
</evidence>
<comment type="cofactor">
    <cofactor evidence="5">
        <name>Zn(2+)</name>
        <dbReference type="ChEBI" id="CHEBI:29105"/>
    </cofactor>
    <text evidence="5">Binds 1 zinc ion per subunit.</text>
</comment>
<feature type="binding site" evidence="5">
    <location>
        <position position="339"/>
    </location>
    <ligand>
        <name>Zn(2+)</name>
        <dbReference type="ChEBI" id="CHEBI:29105"/>
    </ligand>
</feature>
<evidence type="ECO:0000256" key="1">
    <source>
        <dbReference type="ARBA" id="ARBA00022490"/>
    </source>
</evidence>
<comment type="similarity">
    <text evidence="5">Belongs to the queuine tRNA-ribosyltransferase family. QTRT2 subfamily.</text>
</comment>
<evidence type="ECO:0000313" key="8">
    <source>
        <dbReference type="Proteomes" id="UP001141327"/>
    </source>
</evidence>
<feature type="binding site" evidence="5">
    <location>
        <position position="308"/>
    </location>
    <ligand>
        <name>Zn(2+)</name>
        <dbReference type="ChEBI" id="CHEBI:29105"/>
    </ligand>
</feature>
<comment type="subcellular location">
    <subcellularLocation>
        <location evidence="5">Cytoplasm</location>
    </subcellularLocation>
</comment>
<dbReference type="InterPro" id="IPR050852">
    <property type="entry name" value="Queuine_tRNA-ribosyltrfase"/>
</dbReference>
<reference evidence="7" key="1">
    <citation type="journal article" date="2022" name="bioRxiv">
        <title>Genomics of Preaxostyla Flagellates Illuminates Evolutionary Transitions and the Path Towards Mitochondrial Loss.</title>
        <authorList>
            <person name="Novak L.V.F."/>
            <person name="Treitli S.C."/>
            <person name="Pyrih J."/>
            <person name="Halakuc P."/>
            <person name="Pipaliya S.V."/>
            <person name="Vacek V."/>
            <person name="Brzon O."/>
            <person name="Soukal P."/>
            <person name="Eme L."/>
            <person name="Dacks J.B."/>
            <person name="Karnkowska A."/>
            <person name="Elias M."/>
            <person name="Hampl V."/>
        </authorList>
    </citation>
    <scope>NUCLEOTIDE SEQUENCE</scope>
    <source>
        <strain evidence="7">RCP-MX</strain>
    </source>
</reference>
<keyword evidence="3 5" id="KW-0479">Metal-binding</keyword>
<comment type="subunit">
    <text evidence="5">Heterodimer of a catalytic subunit and an accessory subunit.</text>
</comment>
<evidence type="ECO:0000259" key="6">
    <source>
        <dbReference type="Pfam" id="PF01702"/>
    </source>
</evidence>
<feature type="domain" description="tRNA-guanine(15) transglycosylase-like" evidence="6">
    <location>
        <begin position="12"/>
        <end position="358"/>
    </location>
</feature>
<dbReference type="PANTHER" id="PTHR46064:SF1">
    <property type="entry name" value="QUEUINE TRNA-RIBOSYLTRANSFERASE ACCESSORY SUBUNIT 2"/>
    <property type="match status" value="1"/>
</dbReference>
<keyword evidence="2 5" id="KW-0819">tRNA processing</keyword>
<accession>A0ABQ8UHU0</accession>
<dbReference type="Gene3D" id="3.20.20.105">
    <property type="entry name" value="Queuine tRNA-ribosyltransferase-like"/>
    <property type="match status" value="1"/>
</dbReference>
<dbReference type="NCBIfam" id="TIGR00449">
    <property type="entry name" value="tgt_general"/>
    <property type="match status" value="1"/>
</dbReference>
<dbReference type="Pfam" id="PF01702">
    <property type="entry name" value="TGT"/>
    <property type="match status" value="1"/>
</dbReference>
<sequence>MNFQVAARAGLARTGTLHTPHGDLATPGCLMATMRGIVPHLAKDVLSRIPYANGLEIYFAEMLESEGFALLERFGVSAHTHLNATQNILCLSLRNAMVYNLDGPANDNRITVSGEGGKHPVNAELFARACRLLQPDFACAMADEPVSTCSRKRAGKAVTTTGKYLDAILAQGDLKCPLFGVVAGGSSPEERVRSAELTATRPVAGFLLGGFGLGETPQERDCIFPLVMAKLPAEKPRMIAGLGTPVEVMQAVANGVDVFSSAYPLIESEAGNALVFPLSPSSQESDPFKLNMRSGRWELEQVPLVAGCGCYTCQRHTRAYVRHLLNTHEMTGDILLMIHNAYHYLQFFAAIRECISADASHPPADGAHSQFEQLRQRIVASMLLPL</sequence>
<dbReference type="SUPFAM" id="SSF51713">
    <property type="entry name" value="tRNA-guanine transglycosylase"/>
    <property type="match status" value="1"/>
</dbReference>
<feature type="binding site" evidence="5">
    <location>
        <position position="313"/>
    </location>
    <ligand>
        <name>Zn(2+)</name>
        <dbReference type="ChEBI" id="CHEBI:29105"/>
    </ligand>
</feature>